<protein>
    <submittedName>
        <fullName evidence="1">Uncharacterized protein</fullName>
    </submittedName>
</protein>
<reference evidence="1" key="1">
    <citation type="submission" date="2020-03" db="EMBL/GenBank/DDBJ databases">
        <authorList>
            <person name="Weist P."/>
        </authorList>
    </citation>
    <scope>NUCLEOTIDE SEQUENCE</scope>
</reference>
<dbReference type="Proteomes" id="UP001153269">
    <property type="component" value="Unassembled WGS sequence"/>
</dbReference>
<proteinExistence type="predicted"/>
<name>A0A9N7YFL3_PLEPL</name>
<keyword evidence="2" id="KW-1185">Reference proteome</keyword>
<organism evidence="1 2">
    <name type="scientific">Pleuronectes platessa</name>
    <name type="common">European plaice</name>
    <dbReference type="NCBI Taxonomy" id="8262"/>
    <lineage>
        <taxon>Eukaryota</taxon>
        <taxon>Metazoa</taxon>
        <taxon>Chordata</taxon>
        <taxon>Craniata</taxon>
        <taxon>Vertebrata</taxon>
        <taxon>Euteleostomi</taxon>
        <taxon>Actinopterygii</taxon>
        <taxon>Neopterygii</taxon>
        <taxon>Teleostei</taxon>
        <taxon>Neoteleostei</taxon>
        <taxon>Acanthomorphata</taxon>
        <taxon>Carangaria</taxon>
        <taxon>Pleuronectiformes</taxon>
        <taxon>Pleuronectoidei</taxon>
        <taxon>Pleuronectidae</taxon>
        <taxon>Pleuronectes</taxon>
    </lineage>
</organism>
<evidence type="ECO:0000313" key="2">
    <source>
        <dbReference type="Proteomes" id="UP001153269"/>
    </source>
</evidence>
<gene>
    <name evidence="1" type="ORF">PLEPLA_LOCUS12670</name>
</gene>
<evidence type="ECO:0000313" key="1">
    <source>
        <dbReference type="EMBL" id="CAB1424742.1"/>
    </source>
</evidence>
<dbReference type="AlphaFoldDB" id="A0A9N7YFL3"/>
<accession>A0A9N7YFL3</accession>
<comment type="caution">
    <text evidence="1">The sequence shown here is derived from an EMBL/GenBank/DDBJ whole genome shotgun (WGS) entry which is preliminary data.</text>
</comment>
<dbReference type="EMBL" id="CADEAL010000751">
    <property type="protein sequence ID" value="CAB1424742.1"/>
    <property type="molecule type" value="Genomic_DNA"/>
</dbReference>
<sequence length="73" mass="8561">MKAVFRLNPDQVFIVGAKPAFKPSRHRELCRVSIWDLFIEQLLSSGRCREVRNILNYRRHRTLQLQPLASRGA</sequence>